<keyword evidence="2" id="KW-1185">Reference proteome</keyword>
<dbReference type="EMBL" id="JARRAG010000002">
    <property type="protein sequence ID" value="MDG3004833.1"/>
    <property type="molecule type" value="Genomic_DNA"/>
</dbReference>
<organism evidence="1 2">
    <name type="scientific">Paludisphaera mucosa</name>
    <dbReference type="NCBI Taxonomy" id="3030827"/>
    <lineage>
        <taxon>Bacteria</taxon>
        <taxon>Pseudomonadati</taxon>
        <taxon>Planctomycetota</taxon>
        <taxon>Planctomycetia</taxon>
        <taxon>Isosphaerales</taxon>
        <taxon>Isosphaeraceae</taxon>
        <taxon>Paludisphaera</taxon>
    </lineage>
</organism>
<reference evidence="1 2" key="1">
    <citation type="submission" date="2023-03" db="EMBL/GenBank/DDBJ databases">
        <title>Paludisphaera mucosa sp. nov. a novel planctomycete from northern fen.</title>
        <authorList>
            <person name="Ivanova A."/>
        </authorList>
    </citation>
    <scope>NUCLEOTIDE SEQUENCE [LARGE SCALE GENOMIC DNA]</scope>
    <source>
        <strain evidence="1 2">Pla2</strain>
    </source>
</reference>
<evidence type="ECO:0000313" key="1">
    <source>
        <dbReference type="EMBL" id="MDG3004833.1"/>
    </source>
</evidence>
<sequence>MSSRHYHTPPPTITTRLQCPVCHKSVYSRAGIHPQCAVRLDDPPRPKPKRPGEPVVADIVDPVVDSIAVSPAVAGRLASV</sequence>
<comment type="caution">
    <text evidence="1">The sequence shown here is derived from an EMBL/GenBank/DDBJ whole genome shotgun (WGS) entry which is preliminary data.</text>
</comment>
<protein>
    <submittedName>
        <fullName evidence="1">Uncharacterized protein</fullName>
    </submittedName>
</protein>
<name>A0ABT6FB68_9BACT</name>
<dbReference type="RefSeq" id="WP_277861185.1">
    <property type="nucleotide sequence ID" value="NZ_JARRAG010000002.1"/>
</dbReference>
<dbReference type="Proteomes" id="UP001216907">
    <property type="component" value="Unassembled WGS sequence"/>
</dbReference>
<gene>
    <name evidence="1" type="ORF">PZE19_13690</name>
</gene>
<proteinExistence type="predicted"/>
<accession>A0ABT6FB68</accession>
<evidence type="ECO:0000313" key="2">
    <source>
        <dbReference type="Proteomes" id="UP001216907"/>
    </source>
</evidence>